<accession>A0ABW4MAL2</accession>
<dbReference type="PANTHER" id="PTHR39327:SF1">
    <property type="entry name" value="BLR5470 PROTEIN"/>
    <property type="match status" value="1"/>
</dbReference>
<proteinExistence type="predicted"/>
<evidence type="ECO:0000313" key="1">
    <source>
        <dbReference type="EMBL" id="MFD1766114.1"/>
    </source>
</evidence>
<reference evidence="2" key="1">
    <citation type="journal article" date="2019" name="Int. J. Syst. Evol. Microbiol.">
        <title>The Global Catalogue of Microorganisms (GCM) 10K type strain sequencing project: providing services to taxonomists for standard genome sequencing and annotation.</title>
        <authorList>
            <consortium name="The Broad Institute Genomics Platform"/>
            <consortium name="The Broad Institute Genome Sequencing Center for Infectious Disease"/>
            <person name="Wu L."/>
            <person name="Ma J."/>
        </authorList>
    </citation>
    <scope>NUCLEOTIDE SEQUENCE [LARGE SCALE GENOMIC DNA]</scope>
    <source>
        <strain evidence="2">CGMCC 1.12449</strain>
    </source>
</reference>
<evidence type="ECO:0000313" key="2">
    <source>
        <dbReference type="Proteomes" id="UP001597215"/>
    </source>
</evidence>
<protein>
    <submittedName>
        <fullName evidence="1">Transglutaminase-like cysteine peptidase</fullName>
    </submittedName>
</protein>
<dbReference type="PANTHER" id="PTHR39327">
    <property type="match status" value="1"/>
</dbReference>
<dbReference type="Gene3D" id="3.10.620.30">
    <property type="match status" value="1"/>
</dbReference>
<dbReference type="Proteomes" id="UP001597215">
    <property type="component" value="Unassembled WGS sequence"/>
</dbReference>
<gene>
    <name evidence="1" type="ORF">ACFSAG_04560</name>
</gene>
<name>A0ABW4MAL2_9SPHN</name>
<dbReference type="InterPro" id="IPR010319">
    <property type="entry name" value="Transglutaminase-like_Cys_pept"/>
</dbReference>
<organism evidence="1 2">
    <name type="scientific">Sphingorhabdus buctiana</name>
    <dbReference type="NCBI Taxonomy" id="1508805"/>
    <lineage>
        <taxon>Bacteria</taxon>
        <taxon>Pseudomonadati</taxon>
        <taxon>Pseudomonadota</taxon>
        <taxon>Alphaproteobacteria</taxon>
        <taxon>Sphingomonadales</taxon>
        <taxon>Sphingomonadaceae</taxon>
        <taxon>Sphingorhabdus</taxon>
    </lineage>
</organism>
<comment type="caution">
    <text evidence="1">The sequence shown here is derived from an EMBL/GenBank/DDBJ whole genome shotgun (WGS) entry which is preliminary data.</text>
</comment>
<keyword evidence="2" id="KW-1185">Reference proteome</keyword>
<dbReference type="InterPro" id="IPR038765">
    <property type="entry name" value="Papain-like_cys_pep_sf"/>
</dbReference>
<dbReference type="EMBL" id="JBHUEL010000003">
    <property type="protein sequence ID" value="MFD1766114.1"/>
    <property type="molecule type" value="Genomic_DNA"/>
</dbReference>
<sequence length="225" mass="24209">MKVASVSPGLRQFDRLSGRITVLAIVCLFLSMLLVFSAAPASAQTLSASPAVFGTKALPIARTPLDGRWQSAKQAGLGVSDSGVAALISQNRTAGRDEQLAAINSWVNGRIKYTSDQANYGQADVWATAARSLQSGRGDCEDYAIAKFQILRSLGVAERDMFLVVGRDRSVRSDHAVLVVRVGAKYRVLDNFTNKVVDDFQMIDFLPTFSYGSSGSWLHGFAAAN</sequence>
<dbReference type="Pfam" id="PF06035">
    <property type="entry name" value="Peptidase_C93"/>
    <property type="match status" value="1"/>
</dbReference>
<dbReference type="SUPFAM" id="SSF54001">
    <property type="entry name" value="Cysteine proteinases"/>
    <property type="match status" value="1"/>
</dbReference>